<dbReference type="EMBL" id="JACRIW010000108">
    <property type="protein sequence ID" value="MBI5170750.1"/>
    <property type="molecule type" value="Genomic_DNA"/>
</dbReference>
<gene>
    <name evidence="3" type="ORF">HZA61_14775</name>
</gene>
<dbReference type="AlphaFoldDB" id="A0A933SG87"/>
<evidence type="ECO:0000313" key="4">
    <source>
        <dbReference type="Proteomes" id="UP000696931"/>
    </source>
</evidence>
<dbReference type="GO" id="GO:0005886">
    <property type="term" value="C:plasma membrane"/>
    <property type="evidence" value="ECO:0007669"/>
    <property type="project" value="TreeGrafter"/>
</dbReference>
<feature type="domain" description="GGDEF" evidence="2">
    <location>
        <begin position="118"/>
        <end position="244"/>
    </location>
</feature>
<dbReference type="Gene3D" id="3.30.70.270">
    <property type="match status" value="1"/>
</dbReference>
<dbReference type="InterPro" id="IPR050469">
    <property type="entry name" value="Diguanylate_Cyclase"/>
</dbReference>
<dbReference type="SUPFAM" id="SSF55073">
    <property type="entry name" value="Nucleotide cyclase"/>
    <property type="match status" value="1"/>
</dbReference>
<name>A0A933SG87_UNCEI</name>
<protein>
    <submittedName>
        <fullName evidence="3">GGDEF domain-containing protein</fullName>
    </submittedName>
</protein>
<dbReference type="GO" id="GO:0052621">
    <property type="term" value="F:diguanylate cyclase activity"/>
    <property type="evidence" value="ECO:0007669"/>
    <property type="project" value="TreeGrafter"/>
</dbReference>
<dbReference type="InterPro" id="IPR000160">
    <property type="entry name" value="GGDEF_dom"/>
</dbReference>
<dbReference type="PANTHER" id="PTHR45138:SF9">
    <property type="entry name" value="DIGUANYLATE CYCLASE DGCM-RELATED"/>
    <property type="match status" value="1"/>
</dbReference>
<evidence type="ECO:0000259" key="2">
    <source>
        <dbReference type="PROSITE" id="PS50887"/>
    </source>
</evidence>
<dbReference type="CDD" id="cd01949">
    <property type="entry name" value="GGDEF"/>
    <property type="match status" value="1"/>
</dbReference>
<keyword evidence="1" id="KW-0472">Membrane</keyword>
<comment type="caution">
    <text evidence="3">The sequence shown here is derived from an EMBL/GenBank/DDBJ whole genome shotgun (WGS) entry which is preliminary data.</text>
</comment>
<accession>A0A933SG87</accession>
<dbReference type="Pfam" id="PF00990">
    <property type="entry name" value="GGDEF"/>
    <property type="match status" value="1"/>
</dbReference>
<dbReference type="PROSITE" id="PS50887">
    <property type="entry name" value="GGDEF"/>
    <property type="match status" value="1"/>
</dbReference>
<dbReference type="InterPro" id="IPR043128">
    <property type="entry name" value="Rev_trsase/Diguanyl_cyclase"/>
</dbReference>
<feature type="transmembrane region" description="Helical" evidence="1">
    <location>
        <begin position="20"/>
        <end position="37"/>
    </location>
</feature>
<organism evidence="3 4">
    <name type="scientific">Eiseniibacteriota bacterium</name>
    <dbReference type="NCBI Taxonomy" id="2212470"/>
    <lineage>
        <taxon>Bacteria</taxon>
        <taxon>Candidatus Eiseniibacteriota</taxon>
    </lineage>
</organism>
<evidence type="ECO:0000256" key="1">
    <source>
        <dbReference type="SAM" id="Phobius"/>
    </source>
</evidence>
<proteinExistence type="predicted"/>
<dbReference type="NCBIfam" id="TIGR00254">
    <property type="entry name" value="GGDEF"/>
    <property type="match status" value="1"/>
</dbReference>
<keyword evidence="1" id="KW-0812">Transmembrane</keyword>
<keyword evidence="1" id="KW-1133">Transmembrane helix</keyword>
<dbReference type="SMART" id="SM00267">
    <property type="entry name" value="GGDEF"/>
    <property type="match status" value="1"/>
</dbReference>
<dbReference type="PANTHER" id="PTHR45138">
    <property type="entry name" value="REGULATORY COMPONENTS OF SENSORY TRANSDUCTION SYSTEM"/>
    <property type="match status" value="1"/>
</dbReference>
<feature type="transmembrane region" description="Helical" evidence="1">
    <location>
        <begin position="49"/>
        <end position="70"/>
    </location>
</feature>
<reference evidence="3" key="1">
    <citation type="submission" date="2020-07" db="EMBL/GenBank/DDBJ databases">
        <title>Huge and variable diversity of episymbiotic CPR bacteria and DPANN archaea in groundwater ecosystems.</title>
        <authorList>
            <person name="He C.Y."/>
            <person name="Keren R."/>
            <person name="Whittaker M."/>
            <person name="Farag I.F."/>
            <person name="Doudna J."/>
            <person name="Cate J.H.D."/>
            <person name="Banfield J.F."/>
        </authorList>
    </citation>
    <scope>NUCLEOTIDE SEQUENCE</scope>
    <source>
        <strain evidence="3">NC_groundwater_1813_Pr3_B-0.1um_71_17</strain>
    </source>
</reference>
<dbReference type="GO" id="GO:1902201">
    <property type="term" value="P:negative regulation of bacterial-type flagellum-dependent cell motility"/>
    <property type="evidence" value="ECO:0007669"/>
    <property type="project" value="TreeGrafter"/>
</dbReference>
<dbReference type="InterPro" id="IPR029787">
    <property type="entry name" value="Nucleotide_cyclase"/>
</dbReference>
<dbReference type="GO" id="GO:0043709">
    <property type="term" value="P:cell adhesion involved in single-species biofilm formation"/>
    <property type="evidence" value="ECO:0007669"/>
    <property type="project" value="TreeGrafter"/>
</dbReference>
<evidence type="ECO:0000313" key="3">
    <source>
        <dbReference type="EMBL" id="MBI5170750.1"/>
    </source>
</evidence>
<sequence length="246" mass="27301">MGRPELPHSPTRAPLRTGPLYAAALVLAAMPWLATLWESGELAVNERGFWTSTIASLFAVGFGAWVIVLLRRERAMARQHLEDLEELTLTDPLTGLGNRRALERDLSRSMLRSRRLNHPLTLLYMDVDDLKVVNDRFGHAAGDETLRVVGNVARSCSREGTDSGYRVGGDEFVIIALADREGADVLSRRIRQGFEARSPYESSLSVGAVEWDGALSAGEFINEADRLMYQNKHMSRRADAPSRTHG</sequence>
<dbReference type="Proteomes" id="UP000696931">
    <property type="component" value="Unassembled WGS sequence"/>
</dbReference>